<keyword evidence="2" id="KW-0813">Transport</keyword>
<evidence type="ECO:0000256" key="1">
    <source>
        <dbReference type="ARBA" id="ARBA00004240"/>
    </source>
</evidence>
<dbReference type="PROSITE" id="PS51211">
    <property type="entry name" value="VITELLOGENIN"/>
    <property type="match status" value="1"/>
</dbReference>
<dbReference type="InterPro" id="IPR039988">
    <property type="entry name" value="MTTP"/>
</dbReference>
<dbReference type="SUPFAM" id="SSF56968">
    <property type="entry name" value="Lipovitellin-phosvitin complex, beta-sheet shell regions"/>
    <property type="match status" value="1"/>
</dbReference>
<evidence type="ECO:0000256" key="2">
    <source>
        <dbReference type="ARBA" id="ARBA00022448"/>
    </source>
</evidence>
<sequence>LSSLQLHIKSRKAPEPEGFVVHTSKLESLKNLPYLVHWNTGKIEHVFLAEGEDLSMVNLKKGVASLFQILDVTQTEKDASGKCQVSYKSLDPQTFLKSKTDCISGKTVPFILHPDKVMGTIVTSKREAKYRLSNDMSVLQTVVADETHNMVVGMRQDAGGSVRATQQLTLTGSSVKVVPLKLSSLEEAVQEVEKNSKTTFTKQILVTEREPAACQDDCPTYGIRKVLDNREGLELNGLHQLLVYADDVNLLGENPQTIRENTGILLEASKELHKLVKDNRDHLKDESLGTARSAAIFIKLLNVARESRMEDIYKVLKSSKNKDILLQLCDLVGATQTVAAHEAARKFLHLDSETDVDVNERYFWALSLGSHPQQQVIKDVLKLTYKDFPEKLSETLVLTVGALTNRFMKLPGNSQNKIIGEVKTSLVNGLSTCSNEECKQKYLRALNNLGLSDTIPVLLQHALNGTKKTSVTAMKALRSLPPESWDDTVKKAAIRIYYQLGKRFDSSARTLAADILLESDPSREVLKGLLLSLAVKSDSAYEIRQYVFQRIHQINDKDPDFRAQIKSIILEEHDRLNNYNVMAQRGLSTAFTRSFFSSPSGNGSLVTVQEMAGGLLKRGLVDVVLDTHGISQQIFTLYLFAGGLSSFISSDEEPIDPEEPEESATAGMEVTALGVQIRPFVFFNGQGELMGHVWSGTGSEKTPAFQTLALLQDHLQYLPLQTGFIAELNLMGVVSFDLSGQIQLSLWNRNAHSLVEKNLLSKNLKVRIYKAVILLVVLYGCETWTLTLREEQRLRMFENKVLRKIFGAKRDEVTGEWRKLHNTELHTLYSSPDIIRNIKSRRLRWAGHVARMGKSRNAYRVAGVTVQGIMRVDSSFVRSQVEFNIATEAKLNLVSNIDFYSNVALCLQLRSPDSVVKHNIYKVERIPGSKHRLRKAKYKAMKVPGRTYALNRKNNEMCNVIFKE</sequence>
<dbReference type="InterPro" id="IPR015816">
    <property type="entry name" value="Vitellinogen_b-sht_N"/>
</dbReference>
<feature type="non-terminal residue" evidence="7">
    <location>
        <position position="1"/>
    </location>
</feature>
<feature type="domain" description="Vitellogenin" evidence="6">
    <location>
        <begin position="1"/>
        <end position="620"/>
    </location>
</feature>
<dbReference type="InterPro" id="IPR001747">
    <property type="entry name" value="Vitellogenin_N"/>
</dbReference>
<dbReference type="InterPro" id="IPR015819">
    <property type="entry name" value="Lipid_transp_b-sht_shell"/>
</dbReference>
<dbReference type="SUPFAM" id="SSF48431">
    <property type="entry name" value="Lipovitellin-phosvitin complex, superhelical domain"/>
    <property type="match status" value="1"/>
</dbReference>
<evidence type="ECO:0000256" key="3">
    <source>
        <dbReference type="ARBA" id="ARBA00022729"/>
    </source>
</evidence>
<evidence type="ECO:0000313" key="8">
    <source>
        <dbReference type="Proteomes" id="UP001148838"/>
    </source>
</evidence>
<dbReference type="InterPro" id="IPR045811">
    <property type="entry name" value="MTP_lip-bd"/>
</dbReference>
<comment type="caution">
    <text evidence="7">The sequence shown here is derived from an EMBL/GenBank/DDBJ whole genome shotgun (WGS) entry which is preliminary data.</text>
</comment>
<evidence type="ECO:0000313" key="7">
    <source>
        <dbReference type="EMBL" id="KAJ4438443.1"/>
    </source>
</evidence>
<gene>
    <name evidence="7" type="ORF">ANN_14388</name>
</gene>
<dbReference type="SMART" id="SM00638">
    <property type="entry name" value="LPD_N"/>
    <property type="match status" value="1"/>
</dbReference>
<dbReference type="EMBL" id="JAJSOF020000019">
    <property type="protein sequence ID" value="KAJ4438443.1"/>
    <property type="molecule type" value="Genomic_DNA"/>
</dbReference>
<evidence type="ECO:0000256" key="4">
    <source>
        <dbReference type="ARBA" id="ARBA00022824"/>
    </source>
</evidence>
<evidence type="ECO:0000259" key="6">
    <source>
        <dbReference type="PROSITE" id="PS51211"/>
    </source>
</evidence>
<reference evidence="7 8" key="1">
    <citation type="journal article" date="2022" name="Allergy">
        <title>Genome assembly and annotation of Periplaneta americana reveal a comprehensive cockroach allergen profile.</title>
        <authorList>
            <person name="Wang L."/>
            <person name="Xiong Q."/>
            <person name="Saelim N."/>
            <person name="Wang L."/>
            <person name="Nong W."/>
            <person name="Wan A.T."/>
            <person name="Shi M."/>
            <person name="Liu X."/>
            <person name="Cao Q."/>
            <person name="Hui J.H.L."/>
            <person name="Sookrung N."/>
            <person name="Leung T.F."/>
            <person name="Tungtrongchitr A."/>
            <person name="Tsui S.K.W."/>
        </authorList>
    </citation>
    <scope>NUCLEOTIDE SEQUENCE [LARGE SCALE GENOMIC DNA]</scope>
    <source>
        <strain evidence="7">PWHHKU_190912</strain>
    </source>
</reference>
<dbReference type="PANTHER" id="PTHR13024">
    <property type="entry name" value="MICROSOMAL TRIGLYCERIDE TRANSFER PROTEIN, LARGE SUBUNIT"/>
    <property type="match status" value="1"/>
</dbReference>
<organism evidence="7 8">
    <name type="scientific">Periplaneta americana</name>
    <name type="common">American cockroach</name>
    <name type="synonym">Blatta americana</name>
    <dbReference type="NCBI Taxonomy" id="6978"/>
    <lineage>
        <taxon>Eukaryota</taxon>
        <taxon>Metazoa</taxon>
        <taxon>Ecdysozoa</taxon>
        <taxon>Arthropoda</taxon>
        <taxon>Hexapoda</taxon>
        <taxon>Insecta</taxon>
        <taxon>Pterygota</taxon>
        <taxon>Neoptera</taxon>
        <taxon>Polyneoptera</taxon>
        <taxon>Dictyoptera</taxon>
        <taxon>Blattodea</taxon>
        <taxon>Blattoidea</taxon>
        <taxon>Blattidae</taxon>
        <taxon>Blattinae</taxon>
        <taxon>Periplaneta</taxon>
    </lineage>
</organism>
<dbReference type="PANTHER" id="PTHR13024:SF0">
    <property type="entry name" value="MICROSOMAL TRIACYLGLYCEROL TRANSFER PROTEIN"/>
    <property type="match status" value="1"/>
</dbReference>
<name>A0ABQ8SWS0_PERAM</name>
<dbReference type="Pfam" id="PF19444">
    <property type="entry name" value="MTP_lip_bd"/>
    <property type="match status" value="2"/>
</dbReference>
<dbReference type="InterPro" id="IPR011030">
    <property type="entry name" value="Lipovitellin_superhlx_dom"/>
</dbReference>
<dbReference type="Pfam" id="PF01347">
    <property type="entry name" value="Vitellogenin_N"/>
    <property type="match status" value="1"/>
</dbReference>
<comment type="caution">
    <text evidence="5">Lacks conserved residue(s) required for the propagation of feature annotation.</text>
</comment>
<protein>
    <recommendedName>
        <fullName evidence="6">Vitellogenin domain-containing protein</fullName>
    </recommendedName>
</protein>
<accession>A0ABQ8SWS0</accession>
<dbReference type="Gene3D" id="2.30.230.10">
    <property type="entry name" value="Lipovitellin, beta-sheet shell regions, chain A"/>
    <property type="match status" value="1"/>
</dbReference>
<evidence type="ECO:0000256" key="5">
    <source>
        <dbReference type="PROSITE-ProRule" id="PRU00557"/>
    </source>
</evidence>
<keyword evidence="3" id="KW-0732">Signal</keyword>
<dbReference type="Gene3D" id="1.25.10.20">
    <property type="entry name" value="Vitellinogen, superhelical"/>
    <property type="match status" value="1"/>
</dbReference>
<keyword evidence="8" id="KW-1185">Reference proteome</keyword>
<proteinExistence type="predicted"/>
<comment type="subcellular location">
    <subcellularLocation>
        <location evidence="1">Endoplasmic reticulum</location>
    </subcellularLocation>
</comment>
<keyword evidence="4" id="KW-0256">Endoplasmic reticulum</keyword>
<dbReference type="Proteomes" id="UP001148838">
    <property type="component" value="Unassembled WGS sequence"/>
</dbReference>